<dbReference type="PANTHER" id="PTHR46494:SF3">
    <property type="entry name" value="ZINC TRANSPORT PROTEIN ZNTB"/>
    <property type="match status" value="1"/>
</dbReference>
<reference evidence="14" key="1">
    <citation type="submission" date="2016-10" db="EMBL/GenBank/DDBJ databases">
        <authorList>
            <person name="Varghese N."/>
            <person name="Submissions S."/>
        </authorList>
    </citation>
    <scope>NUCLEOTIDE SEQUENCE [LARGE SCALE GENOMIC DNA]</scope>
    <source>
        <strain evidence="14">JCM 10271</strain>
    </source>
</reference>
<keyword evidence="14" id="KW-1185">Reference proteome</keyword>
<dbReference type="GO" id="GO:0005886">
    <property type="term" value="C:plasma membrane"/>
    <property type="evidence" value="ECO:0007669"/>
    <property type="project" value="UniProtKB-SubCell"/>
</dbReference>
<accession>A0A1I5XDT8</accession>
<evidence type="ECO:0000256" key="6">
    <source>
        <dbReference type="ARBA" id="ARBA00022692"/>
    </source>
</evidence>
<protein>
    <submittedName>
        <fullName evidence="13">Zinc transporter</fullName>
    </submittedName>
</protein>
<gene>
    <name evidence="13" type="ORF">SAMN05421853_103328</name>
</gene>
<dbReference type="EMBL" id="FOXV01000003">
    <property type="protein sequence ID" value="SFQ30128.1"/>
    <property type="molecule type" value="Genomic_DNA"/>
</dbReference>
<dbReference type="InterPro" id="IPR045861">
    <property type="entry name" value="CorA_cytoplasmic_dom"/>
</dbReference>
<evidence type="ECO:0000256" key="3">
    <source>
        <dbReference type="ARBA" id="ARBA00022448"/>
    </source>
</evidence>
<dbReference type="PANTHER" id="PTHR46494">
    <property type="entry name" value="CORA FAMILY METAL ION TRANSPORTER (EUROFUNG)"/>
    <property type="match status" value="1"/>
</dbReference>
<evidence type="ECO:0000313" key="14">
    <source>
        <dbReference type="Proteomes" id="UP000243106"/>
    </source>
</evidence>
<keyword evidence="5" id="KW-0997">Cell inner membrane</keyword>
<evidence type="ECO:0000256" key="7">
    <source>
        <dbReference type="ARBA" id="ARBA00022833"/>
    </source>
</evidence>
<name>A0A1I5XDT8_9RHOB</name>
<dbReference type="Proteomes" id="UP000243106">
    <property type="component" value="Unassembled WGS sequence"/>
</dbReference>
<feature type="coiled-coil region" evidence="11">
    <location>
        <begin position="219"/>
        <end position="256"/>
    </location>
</feature>
<keyword evidence="4" id="KW-1003">Cell membrane</keyword>
<keyword evidence="10 12" id="KW-0472">Membrane</keyword>
<dbReference type="InterPro" id="IPR002523">
    <property type="entry name" value="MgTranspt_CorA/ZnTranspt_ZntB"/>
</dbReference>
<evidence type="ECO:0000256" key="1">
    <source>
        <dbReference type="ARBA" id="ARBA00004651"/>
    </source>
</evidence>
<evidence type="ECO:0000256" key="5">
    <source>
        <dbReference type="ARBA" id="ARBA00022519"/>
    </source>
</evidence>
<feature type="transmembrane region" description="Helical" evidence="12">
    <location>
        <begin position="263"/>
        <end position="284"/>
    </location>
</feature>
<keyword evidence="3" id="KW-0813">Transport</keyword>
<comment type="subcellular location">
    <subcellularLocation>
        <location evidence="1">Cell membrane</location>
        <topology evidence="1">Multi-pass membrane protein</topology>
    </subcellularLocation>
</comment>
<evidence type="ECO:0000256" key="8">
    <source>
        <dbReference type="ARBA" id="ARBA00022989"/>
    </source>
</evidence>
<dbReference type="Gene3D" id="1.20.58.340">
    <property type="entry name" value="Magnesium transport protein CorA, transmembrane region"/>
    <property type="match status" value="2"/>
</dbReference>
<keyword evidence="11" id="KW-0175">Coiled coil</keyword>
<dbReference type="GO" id="GO:0050897">
    <property type="term" value="F:cobalt ion binding"/>
    <property type="evidence" value="ECO:0007669"/>
    <property type="project" value="TreeGrafter"/>
</dbReference>
<dbReference type="SUPFAM" id="SSF144083">
    <property type="entry name" value="Magnesium transport protein CorA, transmembrane region"/>
    <property type="match status" value="1"/>
</dbReference>
<proteinExistence type="inferred from homology"/>
<evidence type="ECO:0000256" key="10">
    <source>
        <dbReference type="ARBA" id="ARBA00023136"/>
    </source>
</evidence>
<dbReference type="GO" id="GO:0015087">
    <property type="term" value="F:cobalt ion transmembrane transporter activity"/>
    <property type="evidence" value="ECO:0007669"/>
    <property type="project" value="TreeGrafter"/>
</dbReference>
<dbReference type="InterPro" id="IPR045863">
    <property type="entry name" value="CorA_TM1_TM2"/>
</dbReference>
<keyword evidence="8 12" id="KW-1133">Transmembrane helix</keyword>
<dbReference type="GO" id="GO:0015095">
    <property type="term" value="F:magnesium ion transmembrane transporter activity"/>
    <property type="evidence" value="ECO:0007669"/>
    <property type="project" value="TreeGrafter"/>
</dbReference>
<evidence type="ECO:0000256" key="2">
    <source>
        <dbReference type="ARBA" id="ARBA00009765"/>
    </source>
</evidence>
<organism evidence="13 14">
    <name type="scientific">Roseivivax halotolerans</name>
    <dbReference type="NCBI Taxonomy" id="93684"/>
    <lineage>
        <taxon>Bacteria</taxon>
        <taxon>Pseudomonadati</taxon>
        <taxon>Pseudomonadota</taxon>
        <taxon>Alphaproteobacteria</taxon>
        <taxon>Rhodobacterales</taxon>
        <taxon>Roseobacteraceae</taxon>
        <taxon>Roseivivax</taxon>
    </lineage>
</organism>
<keyword evidence="7" id="KW-0862">Zinc</keyword>
<dbReference type="STRING" id="93684.SAMN05421853_103328"/>
<dbReference type="Gene3D" id="3.30.460.20">
    <property type="entry name" value="CorA soluble domain-like"/>
    <property type="match status" value="1"/>
</dbReference>
<evidence type="ECO:0000256" key="9">
    <source>
        <dbReference type="ARBA" id="ARBA00023065"/>
    </source>
</evidence>
<sequence>MRLPPSTIQPVCAFDIAKDGSTKPADPLTPQPEGALRWIHLDLGDPALEDWLFANLPERAAEALVQPETRPRALAHDGGVIAVLRGLNLNEGEDRDDMVALRIWASKTLFVTVRRRRVFAAQDLEARGKAGHLPASADMLLVALAENFTSRIEENGVALENRVDTLEDILFLDDRDPSSKELPEMRRTVIRLSRFLGPQAQALARLARPDMSLIGPEAREDLEEIANRAERAVEEVQSTRDRLEALNDHLDQARNLRLAKNSYALSIVAAVFLPMGFLTGLFGVNVAGMPGVETPSAFALLTLGSIALGGGVFLVLRAFRLF</sequence>
<keyword evidence="9" id="KW-0406">Ion transport</keyword>
<dbReference type="Pfam" id="PF01544">
    <property type="entry name" value="CorA"/>
    <property type="match status" value="1"/>
</dbReference>
<comment type="similarity">
    <text evidence="2">Belongs to the CorA metal ion transporter (MIT) (TC 1.A.35) family.</text>
</comment>
<dbReference type="AlphaFoldDB" id="A0A1I5XDT8"/>
<dbReference type="SUPFAM" id="SSF143865">
    <property type="entry name" value="CorA soluble domain-like"/>
    <property type="match status" value="1"/>
</dbReference>
<dbReference type="GO" id="GO:0000287">
    <property type="term" value="F:magnesium ion binding"/>
    <property type="evidence" value="ECO:0007669"/>
    <property type="project" value="TreeGrafter"/>
</dbReference>
<evidence type="ECO:0000256" key="4">
    <source>
        <dbReference type="ARBA" id="ARBA00022475"/>
    </source>
</evidence>
<evidence type="ECO:0000256" key="12">
    <source>
        <dbReference type="SAM" id="Phobius"/>
    </source>
</evidence>
<keyword evidence="6 12" id="KW-0812">Transmembrane</keyword>
<feature type="transmembrane region" description="Helical" evidence="12">
    <location>
        <begin position="296"/>
        <end position="316"/>
    </location>
</feature>
<evidence type="ECO:0000313" key="13">
    <source>
        <dbReference type="EMBL" id="SFQ30128.1"/>
    </source>
</evidence>
<evidence type="ECO:0000256" key="11">
    <source>
        <dbReference type="SAM" id="Coils"/>
    </source>
</evidence>